<evidence type="ECO:0000313" key="1">
    <source>
        <dbReference type="EMBL" id="ANO58059.1"/>
    </source>
</evidence>
<dbReference type="EMBL" id="KT997797">
    <property type="protein sequence ID" value="ANO58059.1"/>
    <property type="molecule type" value="Genomic_DNA"/>
</dbReference>
<reference evidence="1" key="1">
    <citation type="submission" date="2015-11" db="EMBL/GenBank/DDBJ databases">
        <title>Genomes of Abundant and Widespread Viruses from the Deep Ocean.</title>
        <authorList>
            <person name="Mizuno C.M."/>
            <person name="Ghai R."/>
            <person name="Saghai A."/>
            <person name="Lopez-Garcia P."/>
            <person name="Rodriguez-Valera F."/>
        </authorList>
    </citation>
    <scope>NUCLEOTIDE SEQUENCE</scope>
</reference>
<organism evidence="1">
    <name type="scientific">uncultured Alphaproteobacteria bacterium</name>
    <dbReference type="NCBI Taxonomy" id="91750"/>
    <lineage>
        <taxon>Bacteria</taxon>
        <taxon>Pseudomonadati</taxon>
        <taxon>Pseudomonadota</taxon>
        <taxon>Alphaproteobacteria</taxon>
        <taxon>environmental samples</taxon>
    </lineage>
</organism>
<accession>A0A1B0Z1I9</accession>
<sequence length="543" mass="61966">MARRLKDPSPYLNQVTGAEVEVVSQDYNLFYKPDVKPMNKAVDSLIASLSNIVPSLASYSVTEEVKTKAVDEAKAVEDFETNKVQFNQLIKDGKIPEGASPFYYNKMMELDLQNKARLFKKKFDTYYAENSLEDSLNPDAFTEAYEEQLKAFYKEQGLDKYDPLALNNAFFKTTSAFRNERYQQHSGKIMANIKGQTEKNFIMNTAGTIIDGQNDGKTALEVLKDVKGLTDGLISVGTNKHRANNLFLSSFKKYIETVNDEEGFLFAGEMLEELKTFKLGTGSFGGSAQGSAYIAELEMEIATKELKNIKRNNDVTKVRRENNQEKLYIEYFKAKDTNPEFDSFDFINQRKQMTNDFSEGGYLFNSEERIYLQGLENTIKKTESTTNDDLEALKLLQETLSTNPLEVRNLAQELADEGKITFNTYKAFWKSAGTYDVIKNNDIITQTKYSEYLPLFKDKFLTSTGELGAELPLMQIKYQERVWNKYLELKETLKGETLRKQMDVELKGILAEILRDSVLIQNAPEIYVPIFMEYGIAIVPDVT</sequence>
<proteinExistence type="predicted"/>
<name>A0A1B0Z1I9_9PROT</name>
<dbReference type="AlphaFoldDB" id="A0A1B0Z1I9"/>
<protein>
    <submittedName>
        <fullName evidence="1">Uncharacterized protein</fullName>
    </submittedName>
</protein>